<evidence type="ECO:0000256" key="1">
    <source>
        <dbReference type="ARBA" id="ARBA00022737"/>
    </source>
</evidence>
<dbReference type="PANTHER" id="PTHR47447">
    <property type="entry name" value="OS03G0856100 PROTEIN"/>
    <property type="match status" value="1"/>
</dbReference>
<proteinExistence type="predicted"/>
<dbReference type="AlphaFoldDB" id="A0AA36HMY4"/>
<protein>
    <recommendedName>
        <fullName evidence="4">Pentatricopeptide repeat-containing protein, chloroplastic</fullName>
    </recommendedName>
</protein>
<keyword evidence="3" id="KW-1185">Reference proteome</keyword>
<evidence type="ECO:0000313" key="3">
    <source>
        <dbReference type="Proteomes" id="UP001178507"/>
    </source>
</evidence>
<sequence>MAAPPELAALERVPAPTASAVAAALEEFWPRWRRQPQMATLVLRRLSERRRTRLAMLVLEQMRQNEVETNIYHWNPIIYTFSQSSWQEGFHKLTLAEAWSALPDVKSHTSVLTAQSRAKAWQSALLAKFQKPQEVRLHNVVLGSCTAWVHVMQLLAGMSTVALLPDAFSYSAGTTWNFALLLAKDARCSAVELDITNFGAIIGSACATRNESHRSHASHGSWRAGLAWMDLAERDGLRLSRPAMNAAMEGRWRAAAAFLAKSPPPNEVSFTSAMSACQEAWEAALDMFTKFCVVQCELNTFVCNTATSALGGSGWRAPYLMLRQMQVATVEADSVAFSLTGGFHYDWRLSVSTFAAGQDRSLPSRCTKLPWRHALLAEQEAAAEAWPLAALLLARSVSRRVGSAAALHRVAEAETKASLWQRALYATQTMQRTNLETSNILYSSIIGSVDWAAGVSLMDSMRDAGLEVNSYICSATLKTLGPARQWAKSLELLKGNQAVTSFCLCAALPAFDCSLWRRGLAVATDATDAAGRSSAAQICGEGGQWRWAGRLLEGIPMDAVSFTSALSARACGGWRSSLALLKMAQELRALSLNVFNAFLGALNPSAWRWAARILGREMASARLAPDVLTLAAFDALDSAGGGCAQLGRLEAEAVSSLRDRIAESKRQKAAT</sequence>
<gene>
    <name evidence="2" type="ORF">EVOR1521_LOCUS2222</name>
</gene>
<dbReference type="PANTHER" id="PTHR47447:SF17">
    <property type="entry name" value="OS12G0638900 PROTEIN"/>
    <property type="match status" value="1"/>
</dbReference>
<reference evidence="2" key="1">
    <citation type="submission" date="2023-08" db="EMBL/GenBank/DDBJ databases">
        <authorList>
            <person name="Chen Y."/>
            <person name="Shah S."/>
            <person name="Dougan E. K."/>
            <person name="Thang M."/>
            <person name="Chan C."/>
        </authorList>
    </citation>
    <scope>NUCLEOTIDE SEQUENCE</scope>
</reference>
<evidence type="ECO:0000313" key="2">
    <source>
        <dbReference type="EMBL" id="CAJ1372068.1"/>
    </source>
</evidence>
<name>A0AA36HMY4_9DINO</name>
<evidence type="ECO:0008006" key="4">
    <source>
        <dbReference type="Google" id="ProtNLM"/>
    </source>
</evidence>
<comment type="caution">
    <text evidence="2">The sequence shown here is derived from an EMBL/GenBank/DDBJ whole genome shotgun (WGS) entry which is preliminary data.</text>
</comment>
<dbReference type="InterPro" id="IPR011990">
    <property type="entry name" value="TPR-like_helical_dom_sf"/>
</dbReference>
<dbReference type="EMBL" id="CAUJNA010000113">
    <property type="protein sequence ID" value="CAJ1372068.1"/>
    <property type="molecule type" value="Genomic_DNA"/>
</dbReference>
<dbReference type="Proteomes" id="UP001178507">
    <property type="component" value="Unassembled WGS sequence"/>
</dbReference>
<dbReference type="Gene3D" id="1.25.40.10">
    <property type="entry name" value="Tetratricopeptide repeat domain"/>
    <property type="match status" value="3"/>
</dbReference>
<keyword evidence="1" id="KW-0677">Repeat</keyword>
<accession>A0AA36HMY4</accession>
<organism evidence="2 3">
    <name type="scientific">Effrenium voratum</name>
    <dbReference type="NCBI Taxonomy" id="2562239"/>
    <lineage>
        <taxon>Eukaryota</taxon>
        <taxon>Sar</taxon>
        <taxon>Alveolata</taxon>
        <taxon>Dinophyceae</taxon>
        <taxon>Suessiales</taxon>
        <taxon>Symbiodiniaceae</taxon>
        <taxon>Effrenium</taxon>
    </lineage>
</organism>